<evidence type="ECO:0000313" key="6">
    <source>
        <dbReference type="EMBL" id="KZL77416.1"/>
    </source>
</evidence>
<evidence type="ECO:0000259" key="5">
    <source>
        <dbReference type="PROSITE" id="PS50048"/>
    </source>
</evidence>
<feature type="compositionally biased region" description="Polar residues" evidence="4">
    <location>
        <begin position="7"/>
        <end position="20"/>
    </location>
</feature>
<keyword evidence="3" id="KW-0539">Nucleus</keyword>
<evidence type="ECO:0000256" key="4">
    <source>
        <dbReference type="SAM" id="MobiDB-lite"/>
    </source>
</evidence>
<dbReference type="PROSITE" id="PS00463">
    <property type="entry name" value="ZN2_CY6_FUNGAL_1"/>
    <property type="match status" value="1"/>
</dbReference>
<evidence type="ECO:0000256" key="2">
    <source>
        <dbReference type="ARBA" id="ARBA00022723"/>
    </source>
</evidence>
<keyword evidence="7" id="KW-1185">Reference proteome</keyword>
<dbReference type="STRING" id="708197.A0A166YA89"/>
<sequence length="853" mass="93868">MAETLAASDTSVPGGSAAAPTNWTASAMATASGSTDLDPSAVPSAPAPGRYTTKPRSCVVCRSRKVRCDKRLPCYNCRRANIACIVASDDQPPRWARRLERLTAKPQQEADPATDQVMDRLRNLEKLVKELGEQLAQGEASGAGPSAGRDGPAWPVDEDGQHHRPKAPAAVTAAGIQPKFGRLVLQDGGRSQYVGSGFWSRVSDELDALKQDTLGLPDVESDMSDDDNHFPANKTAFTREAHRKPSERNGLLFGHNLAPHAPDLCEFRPLPSQIPFLVSVFAENINFPLQIVHLPTLHNTVSRMRAANTPGMTPADEALMFSVYYAAITSMDEEEVAASFGTSKAELNYKFRLGLEYALAKADFVRLPDVTLVQAFVIFLCLARRHDSPRYVWMMTGLAIRMGHAIGLHRDGSHLAHLSPYEAEIRRRVWWSLCFVDIRASEDQGTEFTIGNGSFDTKMPLNINDADLHPDKTDAPVERQYDTDMSFALGSFRTCQVTRQIIAARTADGGPDVEKQTRLLDAFRDDVERSGFSRHVRDSQTTAYWVGITVTHLVLSKLALFIHLPALFSSPSDRFSDETRNKLLVAAIEVAEFNHALNAEPASRPWRWIIQTYTHWHAIVYLLIETSRRPWSPVVERAWVALHSKWLIPAQPKTDRSLRVWIPLRKLMARARQHRESELQRLRGDAAAIEQSRAQDEHFTVPTSAGPFKQGSTEAFFVRHWCALVQPPAPPGGGDRSAGCTSNASPASPASGPHMVWPESGPESEPGPAADQPNTAQPGEDSSSARSAQVLHDTGSMLPPDWLAGDLTGLDFTPGMWDQTDPAPENLGDTDVDLDMGDCVDWNAWLDSVPSLN</sequence>
<name>A0A166YA89_9PEZI</name>
<feature type="compositionally biased region" description="Polar residues" evidence="4">
    <location>
        <begin position="772"/>
        <end position="787"/>
    </location>
</feature>
<dbReference type="SMART" id="SM00906">
    <property type="entry name" value="Fungal_trans"/>
    <property type="match status" value="1"/>
</dbReference>
<dbReference type="InterPro" id="IPR007219">
    <property type="entry name" value="XnlR_reg_dom"/>
</dbReference>
<evidence type="ECO:0000313" key="7">
    <source>
        <dbReference type="Proteomes" id="UP000076552"/>
    </source>
</evidence>
<dbReference type="GO" id="GO:0003677">
    <property type="term" value="F:DNA binding"/>
    <property type="evidence" value="ECO:0007669"/>
    <property type="project" value="InterPro"/>
</dbReference>
<dbReference type="Pfam" id="PF00172">
    <property type="entry name" value="Zn_clus"/>
    <property type="match status" value="1"/>
</dbReference>
<feature type="compositionally biased region" description="Low complexity" evidence="4">
    <location>
        <begin position="744"/>
        <end position="768"/>
    </location>
</feature>
<comment type="caution">
    <text evidence="6">The sequence shown here is derived from an EMBL/GenBank/DDBJ whole genome shotgun (WGS) entry which is preliminary data.</text>
</comment>
<feature type="region of interest" description="Disordered" evidence="4">
    <location>
        <begin position="1"/>
        <end position="20"/>
    </location>
</feature>
<feature type="domain" description="Zn(2)-C6 fungal-type" evidence="5">
    <location>
        <begin position="57"/>
        <end position="86"/>
    </location>
</feature>
<evidence type="ECO:0000256" key="3">
    <source>
        <dbReference type="ARBA" id="ARBA00023242"/>
    </source>
</evidence>
<dbReference type="AlphaFoldDB" id="A0A166YA89"/>
<organism evidence="6 7">
    <name type="scientific">Colletotrichum tofieldiae</name>
    <dbReference type="NCBI Taxonomy" id="708197"/>
    <lineage>
        <taxon>Eukaryota</taxon>
        <taxon>Fungi</taxon>
        <taxon>Dikarya</taxon>
        <taxon>Ascomycota</taxon>
        <taxon>Pezizomycotina</taxon>
        <taxon>Sordariomycetes</taxon>
        <taxon>Hypocreomycetidae</taxon>
        <taxon>Glomerellales</taxon>
        <taxon>Glomerellaceae</taxon>
        <taxon>Colletotrichum</taxon>
        <taxon>Colletotrichum spaethianum species complex</taxon>
    </lineage>
</organism>
<feature type="region of interest" description="Disordered" evidence="4">
    <location>
        <begin position="729"/>
        <end position="788"/>
    </location>
</feature>
<dbReference type="CDD" id="cd00067">
    <property type="entry name" value="GAL4"/>
    <property type="match status" value="1"/>
</dbReference>
<feature type="region of interest" description="Disordered" evidence="4">
    <location>
        <begin position="28"/>
        <end position="54"/>
    </location>
</feature>
<dbReference type="PANTHER" id="PTHR31001">
    <property type="entry name" value="UNCHARACTERIZED TRANSCRIPTIONAL REGULATORY PROTEIN"/>
    <property type="match status" value="1"/>
</dbReference>
<dbReference type="GO" id="GO:0005634">
    <property type="term" value="C:nucleus"/>
    <property type="evidence" value="ECO:0007669"/>
    <property type="project" value="UniProtKB-SubCell"/>
</dbReference>
<dbReference type="InterPro" id="IPR001138">
    <property type="entry name" value="Zn2Cys6_DnaBD"/>
</dbReference>
<comment type="subcellular location">
    <subcellularLocation>
        <location evidence="1">Nucleus</location>
    </subcellularLocation>
</comment>
<dbReference type="SMART" id="SM00066">
    <property type="entry name" value="GAL4"/>
    <property type="match status" value="1"/>
</dbReference>
<dbReference type="InterPro" id="IPR036864">
    <property type="entry name" value="Zn2-C6_fun-type_DNA-bd_sf"/>
</dbReference>
<feature type="region of interest" description="Disordered" evidence="4">
    <location>
        <begin position="134"/>
        <end position="173"/>
    </location>
</feature>
<evidence type="ECO:0000256" key="1">
    <source>
        <dbReference type="ARBA" id="ARBA00004123"/>
    </source>
</evidence>
<dbReference type="SUPFAM" id="SSF57701">
    <property type="entry name" value="Zn2/Cys6 DNA-binding domain"/>
    <property type="match status" value="1"/>
</dbReference>
<dbReference type="Proteomes" id="UP000076552">
    <property type="component" value="Unassembled WGS sequence"/>
</dbReference>
<dbReference type="CDD" id="cd12148">
    <property type="entry name" value="fungal_TF_MHR"/>
    <property type="match status" value="1"/>
</dbReference>
<dbReference type="EMBL" id="LFIV01000008">
    <property type="protein sequence ID" value="KZL77416.1"/>
    <property type="molecule type" value="Genomic_DNA"/>
</dbReference>
<dbReference type="Pfam" id="PF04082">
    <property type="entry name" value="Fungal_trans"/>
    <property type="match status" value="1"/>
</dbReference>
<accession>A0A166YA89</accession>
<dbReference type="GO" id="GO:0000981">
    <property type="term" value="F:DNA-binding transcription factor activity, RNA polymerase II-specific"/>
    <property type="evidence" value="ECO:0007669"/>
    <property type="project" value="InterPro"/>
</dbReference>
<gene>
    <name evidence="6" type="ORF">CT0861_02444</name>
</gene>
<dbReference type="GO" id="GO:0008270">
    <property type="term" value="F:zinc ion binding"/>
    <property type="evidence" value="ECO:0007669"/>
    <property type="project" value="InterPro"/>
</dbReference>
<keyword evidence="2" id="KW-0479">Metal-binding</keyword>
<protein>
    <submittedName>
        <fullName evidence="6">Fungal specific transcription factor domain-containing protein</fullName>
    </submittedName>
</protein>
<dbReference type="PANTHER" id="PTHR31001:SF50">
    <property type="entry name" value="ZN(II)2CYS6 TRANSCRIPTION FACTOR (EUROFUNG)"/>
    <property type="match status" value="1"/>
</dbReference>
<dbReference type="GO" id="GO:0006351">
    <property type="term" value="P:DNA-templated transcription"/>
    <property type="evidence" value="ECO:0007669"/>
    <property type="project" value="InterPro"/>
</dbReference>
<reference evidence="6 7" key="1">
    <citation type="submission" date="2015-06" db="EMBL/GenBank/DDBJ databases">
        <title>Survival trade-offs in plant roots during colonization by closely related pathogenic and mutualistic fungi.</title>
        <authorList>
            <person name="Hacquard S."/>
            <person name="Kracher B."/>
            <person name="Hiruma K."/>
            <person name="Weinman A."/>
            <person name="Muench P."/>
            <person name="Garrido Oter R."/>
            <person name="Ver Loren van Themaat E."/>
            <person name="Dallerey J.-F."/>
            <person name="Damm U."/>
            <person name="Henrissat B."/>
            <person name="Lespinet O."/>
            <person name="Thon M."/>
            <person name="Kemen E."/>
            <person name="McHardy A.C."/>
            <person name="Schulze-Lefert P."/>
            <person name="O'Connell R.J."/>
        </authorList>
    </citation>
    <scope>NUCLEOTIDE SEQUENCE [LARGE SCALE GENOMIC DNA]</scope>
    <source>
        <strain evidence="6 7">0861</strain>
    </source>
</reference>
<proteinExistence type="predicted"/>
<dbReference type="InterPro" id="IPR050613">
    <property type="entry name" value="Sec_Metabolite_Reg"/>
</dbReference>
<dbReference type="Gene3D" id="4.10.240.10">
    <property type="entry name" value="Zn(2)-C6 fungal-type DNA-binding domain"/>
    <property type="match status" value="1"/>
</dbReference>
<dbReference type="PROSITE" id="PS50048">
    <property type="entry name" value="ZN2_CY6_FUNGAL_2"/>
    <property type="match status" value="1"/>
</dbReference>